<evidence type="ECO:0000256" key="14">
    <source>
        <dbReference type="ARBA" id="ARBA00042842"/>
    </source>
</evidence>
<organism evidence="17">
    <name type="scientific">marine metagenome</name>
    <dbReference type="NCBI Taxonomy" id="408172"/>
    <lineage>
        <taxon>unclassified sequences</taxon>
        <taxon>metagenomes</taxon>
        <taxon>ecological metagenomes</taxon>
    </lineage>
</organism>
<evidence type="ECO:0000256" key="8">
    <source>
        <dbReference type="ARBA" id="ARBA00023306"/>
    </source>
</evidence>
<dbReference type="GO" id="GO:0005737">
    <property type="term" value="C:cytoplasm"/>
    <property type="evidence" value="ECO:0007669"/>
    <property type="project" value="UniProtKB-SubCell"/>
</dbReference>
<evidence type="ECO:0000256" key="7">
    <source>
        <dbReference type="ARBA" id="ARBA00022984"/>
    </source>
</evidence>
<dbReference type="PANTHER" id="PTHR43783">
    <property type="entry name" value="UDP-N-ACETYLGLUCOSAMINE 1-CARBOXYVINYLTRANSFERASE"/>
    <property type="match status" value="1"/>
</dbReference>
<dbReference type="GO" id="GO:0008760">
    <property type="term" value="F:UDP-N-acetylglucosamine 1-carboxyvinyltransferase activity"/>
    <property type="evidence" value="ECO:0007669"/>
    <property type="project" value="UniProtKB-EC"/>
</dbReference>
<evidence type="ECO:0000256" key="9">
    <source>
        <dbReference type="ARBA" id="ARBA00023316"/>
    </source>
</evidence>
<dbReference type="InterPro" id="IPR050068">
    <property type="entry name" value="MurA_subfamily"/>
</dbReference>
<dbReference type="GO" id="GO:0051301">
    <property type="term" value="P:cell division"/>
    <property type="evidence" value="ECO:0007669"/>
    <property type="project" value="UniProtKB-KW"/>
</dbReference>
<reference evidence="17" key="1">
    <citation type="submission" date="2018-05" db="EMBL/GenBank/DDBJ databases">
        <authorList>
            <person name="Lanie J.A."/>
            <person name="Ng W.-L."/>
            <person name="Kazmierczak K.M."/>
            <person name="Andrzejewski T.M."/>
            <person name="Davidsen T.M."/>
            <person name="Wayne K.J."/>
            <person name="Tettelin H."/>
            <person name="Glass J.I."/>
            <person name="Rusch D."/>
            <person name="Podicherti R."/>
            <person name="Tsui H.-C.T."/>
            <person name="Winkler M.E."/>
        </authorList>
    </citation>
    <scope>NUCLEOTIDE SEQUENCE</scope>
</reference>
<evidence type="ECO:0000256" key="5">
    <source>
        <dbReference type="ARBA" id="ARBA00022679"/>
    </source>
</evidence>
<keyword evidence="5" id="KW-0808">Transferase</keyword>
<gene>
    <name evidence="17" type="ORF">METZ01_LOCUS64103</name>
</gene>
<dbReference type="GO" id="GO:0071555">
    <property type="term" value="P:cell wall organization"/>
    <property type="evidence" value="ECO:0007669"/>
    <property type="project" value="UniProtKB-KW"/>
</dbReference>
<keyword evidence="7" id="KW-0573">Peptidoglycan synthesis</keyword>
<evidence type="ECO:0000259" key="16">
    <source>
        <dbReference type="Pfam" id="PF00275"/>
    </source>
</evidence>
<evidence type="ECO:0000256" key="15">
    <source>
        <dbReference type="ARBA" id="ARBA00047527"/>
    </source>
</evidence>
<evidence type="ECO:0000256" key="10">
    <source>
        <dbReference type="ARBA" id="ARBA00038367"/>
    </source>
</evidence>
<proteinExistence type="inferred from homology"/>
<comment type="pathway">
    <text evidence="2">Cell wall biogenesis; peptidoglycan biosynthesis.</text>
</comment>
<dbReference type="CDD" id="cd01555">
    <property type="entry name" value="UdpNAET"/>
    <property type="match status" value="1"/>
</dbReference>
<name>A0A381T682_9ZZZZ</name>
<dbReference type="GO" id="GO:0008360">
    <property type="term" value="P:regulation of cell shape"/>
    <property type="evidence" value="ECO:0007669"/>
    <property type="project" value="UniProtKB-KW"/>
</dbReference>
<evidence type="ECO:0000256" key="3">
    <source>
        <dbReference type="ARBA" id="ARBA00022490"/>
    </source>
</evidence>
<dbReference type="PANTHER" id="PTHR43783:SF1">
    <property type="entry name" value="UDP-N-ACETYLGLUCOSAMINE 1-CARBOXYVINYLTRANSFERASE"/>
    <property type="match status" value="1"/>
</dbReference>
<evidence type="ECO:0000256" key="12">
    <source>
        <dbReference type="ARBA" id="ARBA00039754"/>
    </source>
</evidence>
<sequence>MKKLKIQGGHSLRGEIHISGSKNAALSIIAASIMTEERIVLENIPHLEDVTTMIRLIAGMGVSVTLADDNKLMLDSSKIRNYLAPYDLVKTMRASILVLGPLIARFGEASVSLPGGCAIGARPVNLHLDGLKAMGADVEINEGYICAKAKKLKGAHFSFSPVSVTGTANLMMAAVLAEGQTILENAATEPEVINLGEFLLKMGAKIKGLGTRKIMIDGVNKLCSTEHKIIPDRIETGTFLVAAAITKGSVLLKKTQPEHLKSVLDLLSQTGAVIFFEEDTIELTMSLTNIKPADFTTQPYPGIPTDMQAQLMVLNAIAPGNSIVVETIFENRFMHVLELQR</sequence>
<evidence type="ECO:0000256" key="1">
    <source>
        <dbReference type="ARBA" id="ARBA00004496"/>
    </source>
</evidence>
<keyword evidence="4" id="KW-0132">Cell division</keyword>
<dbReference type="InterPro" id="IPR005750">
    <property type="entry name" value="UDP_GlcNAc_COvinyl_MurA"/>
</dbReference>
<dbReference type="InterPro" id="IPR001986">
    <property type="entry name" value="Enolpyruvate_Tfrase_dom"/>
</dbReference>
<evidence type="ECO:0000313" key="17">
    <source>
        <dbReference type="EMBL" id="SVA11249.1"/>
    </source>
</evidence>
<dbReference type="NCBIfam" id="NF006873">
    <property type="entry name" value="PRK09369.1"/>
    <property type="match status" value="1"/>
</dbReference>
<evidence type="ECO:0000256" key="6">
    <source>
        <dbReference type="ARBA" id="ARBA00022960"/>
    </source>
</evidence>
<dbReference type="NCBIfam" id="TIGR01072">
    <property type="entry name" value="murA"/>
    <property type="match status" value="1"/>
</dbReference>
<keyword evidence="6" id="KW-0133">Cell shape</keyword>
<dbReference type="InterPro" id="IPR036968">
    <property type="entry name" value="Enolpyruvate_Tfrase_sf"/>
</dbReference>
<dbReference type="GO" id="GO:0009252">
    <property type="term" value="P:peptidoglycan biosynthetic process"/>
    <property type="evidence" value="ECO:0007669"/>
    <property type="project" value="UniProtKB-KW"/>
</dbReference>
<comment type="subcellular location">
    <subcellularLocation>
        <location evidence="1">Cytoplasm</location>
    </subcellularLocation>
</comment>
<dbReference type="AlphaFoldDB" id="A0A381T682"/>
<dbReference type="SUPFAM" id="SSF55205">
    <property type="entry name" value="EPT/RTPC-like"/>
    <property type="match status" value="1"/>
</dbReference>
<dbReference type="EMBL" id="UINC01004034">
    <property type="protein sequence ID" value="SVA11249.1"/>
    <property type="molecule type" value="Genomic_DNA"/>
</dbReference>
<comment type="similarity">
    <text evidence="10">Belongs to the EPSP synthase family. MurA subfamily.</text>
</comment>
<evidence type="ECO:0000256" key="2">
    <source>
        <dbReference type="ARBA" id="ARBA00004752"/>
    </source>
</evidence>
<dbReference type="FunFam" id="3.65.10.10:FF:000001">
    <property type="entry name" value="UDP-N-acetylglucosamine 1-carboxyvinyltransferase"/>
    <property type="match status" value="1"/>
</dbReference>
<feature type="domain" description="Enolpyruvate transferase" evidence="16">
    <location>
        <begin position="7"/>
        <end position="341"/>
    </location>
</feature>
<evidence type="ECO:0000256" key="4">
    <source>
        <dbReference type="ARBA" id="ARBA00022618"/>
    </source>
</evidence>
<evidence type="ECO:0000256" key="13">
    <source>
        <dbReference type="ARBA" id="ARBA00042443"/>
    </source>
</evidence>
<keyword evidence="8" id="KW-0131">Cell cycle</keyword>
<dbReference type="Gene3D" id="3.65.10.10">
    <property type="entry name" value="Enolpyruvate transferase domain"/>
    <property type="match status" value="2"/>
</dbReference>
<dbReference type="InterPro" id="IPR013792">
    <property type="entry name" value="RNA3'P_cycl/enolpyr_Trfase_a/b"/>
</dbReference>
<keyword evidence="3" id="KW-0963">Cytoplasm</keyword>
<dbReference type="EC" id="2.5.1.7" evidence="11"/>
<protein>
    <recommendedName>
        <fullName evidence="12">UDP-N-acetylglucosamine 1-carboxyvinyltransferase</fullName>
        <ecNumber evidence="11">2.5.1.7</ecNumber>
    </recommendedName>
    <alternativeName>
        <fullName evidence="13">Enoylpyruvate transferase</fullName>
    </alternativeName>
    <alternativeName>
        <fullName evidence="14">UDP-N-acetylglucosamine enolpyruvyl transferase</fullName>
    </alternativeName>
</protein>
<dbReference type="GO" id="GO:0019277">
    <property type="term" value="P:UDP-N-acetylgalactosamine biosynthetic process"/>
    <property type="evidence" value="ECO:0007669"/>
    <property type="project" value="InterPro"/>
</dbReference>
<comment type="catalytic activity">
    <reaction evidence="15">
        <text>phosphoenolpyruvate + UDP-N-acetyl-alpha-D-glucosamine = UDP-N-acetyl-3-O-(1-carboxyvinyl)-alpha-D-glucosamine + phosphate</text>
        <dbReference type="Rhea" id="RHEA:18681"/>
        <dbReference type="ChEBI" id="CHEBI:43474"/>
        <dbReference type="ChEBI" id="CHEBI:57705"/>
        <dbReference type="ChEBI" id="CHEBI:58702"/>
        <dbReference type="ChEBI" id="CHEBI:68483"/>
        <dbReference type="EC" id="2.5.1.7"/>
    </reaction>
</comment>
<evidence type="ECO:0000256" key="11">
    <source>
        <dbReference type="ARBA" id="ARBA00039108"/>
    </source>
</evidence>
<feature type="non-terminal residue" evidence="17">
    <location>
        <position position="341"/>
    </location>
</feature>
<keyword evidence="9" id="KW-0961">Cell wall biogenesis/degradation</keyword>
<dbReference type="Pfam" id="PF00275">
    <property type="entry name" value="EPSP_synthase"/>
    <property type="match status" value="1"/>
</dbReference>
<accession>A0A381T682</accession>